<feature type="compositionally biased region" description="Acidic residues" evidence="10">
    <location>
        <begin position="687"/>
        <end position="698"/>
    </location>
</feature>
<feature type="domain" description="C2" evidence="11">
    <location>
        <begin position="841"/>
        <end position="968"/>
    </location>
</feature>
<sequence>MAGAEAAVQRIVVEKPEVPARLISGSKFVKWPKSDGDDSVPVVPVTLRVDKNGYVLYWKEPNKDTECLEISSIRDTRFGKYAKGPKDPQICKLVSNSSVPVMDRYFTIVHGTKLVDLTFLNFVCVEALNGDQVVKEWADYLLTLAYHPCTRHMSVQSSIEKAFIKLKIETNQLGEIPVKKLVKILGGRQKRIESALINVGLIQGKKDTSIDPSEFQLQRFKKLLQLCCQRPEMDNVFSELGTGARRMYVSQQKVKEFVNTIQRDPKLNEILYPYQTSDQALDLIQNYEPNIMFAKKGQLTLEGLDAYLQSDDNLIIGFEKYAEHQDMNLPLSHYFINSSHNTYLTGSQYRSKSSAEIYRQVLLTGCRCVELDCWDGDSEPVINHGFTLCTPVPFKDVIEAINESAFKTSPYPVVLSFENHVDIPQQQAKMAQYCRDIFGEKLLIDPLDSHPLLPKTPLPPPSELKYKIIVKNKKQREGKPPKPQAEEQVYKERHKRGSNASEIPLMSPNSSINSPSSPGNGKAVRPSSRTASTNSERKLPVSPLVSSSSIDSTRSEISSPKIVNGLNGSFVASGKDARVSNGLDGFGDMTATKAERKPSLNGSNKSEVCEENSKPTTEVQEAKEPVKESPSSPNEDKTQSADDSITKPAEESNGSLTADVDDKKASLEDEDPQTESSPTNTSKNAKDDDDDEDSEEEGTLSNQDYQQSAEDCGTALKESKAYAAMSSLVNYIQPVHFKSFEKSELRERSYQISSFTETTALRLLTTFPSEFVMYNRRQTSRIYPKGTRMDSSNYMPQVFWNAGCQFVALNFQMLDLPMQLNMALFEFNGASGYLIKPDHMRLKDKPFDPFAKTIDGIVASTLSIRIISGQFLSSSKLSTYVEIDMYGLPEDTVRKKFKTNTVENNSINPHYNSKEFIFAKIVLPPLAVLRIAVNDTSGNMVGQRFIPILGLKPGYRYITLRNEGNQPLTMPSLFIWLKVEDQIPPQHKSFVDDLVNPIQSLKDKEREEEDQMRRKKALDILMDESDKKRLEERNGIPVSPRTDLNNQDCNRVIVGPDYPCSLIPSSPDTESDGKASVNSPTPNKPPSNKPPPTKPSESNASSGKPTCEKFEPQDVNEIKVGKPYQKLLKDSEKGLRKLKKKQDEVFSAQYLFLFEVRRPSLFDALKSPFRKKRQPSTSGLPLDINPAHPEEVKKQQLIELVKQHLLEEKHFLISENEQFMSKFSDIVQEHQKNELVGLTNMSAREHVDVQKKKTAEKERKIRNLPENLNKEELEKKKKDINSAHIDECVMDRTYLLGKQRERENEVKTEQEEIFHSLREEQQQRLLKYEKDYQSALDDIESVYEVRRKQIAAAQRGTTSGSGHDDGNVGRRQSAPVQEHKKRTLKKHKSVV</sequence>
<dbReference type="Pfam" id="PF00387">
    <property type="entry name" value="PI-PLC-Y"/>
    <property type="match status" value="1"/>
</dbReference>
<dbReference type="PANTHER" id="PTHR10336">
    <property type="entry name" value="PHOSPHOINOSITIDE-SPECIFIC PHOSPHOLIPASE C FAMILY PROTEIN"/>
    <property type="match status" value="1"/>
</dbReference>
<dbReference type="SUPFAM" id="SSF50729">
    <property type="entry name" value="PH domain-like"/>
    <property type="match status" value="1"/>
</dbReference>
<feature type="active site" evidence="8">
    <location>
        <position position="340"/>
    </location>
</feature>
<dbReference type="Pfam" id="PF17787">
    <property type="entry name" value="PH_14"/>
    <property type="match status" value="1"/>
</dbReference>
<dbReference type="Gene3D" id="3.20.20.190">
    <property type="entry name" value="Phosphatidylinositol (PI) phosphodiesterase"/>
    <property type="match status" value="2"/>
</dbReference>
<dbReference type="SMART" id="SM00149">
    <property type="entry name" value="PLCYc"/>
    <property type="match status" value="1"/>
</dbReference>
<feature type="region of interest" description="Disordered" evidence="10">
    <location>
        <begin position="1031"/>
        <end position="1050"/>
    </location>
</feature>
<feature type="compositionally biased region" description="Low complexity" evidence="10">
    <location>
        <begin position="507"/>
        <end position="521"/>
    </location>
</feature>
<evidence type="ECO:0000259" key="11">
    <source>
        <dbReference type="PROSITE" id="PS50004"/>
    </source>
</evidence>
<protein>
    <recommendedName>
        <fullName evidence="7">1-phosphatidylinositol 4,5-bisphosphate phosphodiesterase</fullName>
        <ecNumber evidence="7">3.1.4.11</ecNumber>
    </recommendedName>
</protein>
<dbReference type="GO" id="GO:0004435">
    <property type="term" value="F:phosphatidylinositol-4,5-bisphosphate phospholipase C activity"/>
    <property type="evidence" value="ECO:0007669"/>
    <property type="project" value="UniProtKB-UniRule"/>
</dbReference>
<dbReference type="InterPro" id="IPR017946">
    <property type="entry name" value="PLC-like_Pdiesterase_TIM-brl"/>
</dbReference>
<evidence type="ECO:0000256" key="9">
    <source>
        <dbReference type="PIRSR" id="PIRSR000956-2"/>
    </source>
</evidence>
<evidence type="ECO:0000256" key="8">
    <source>
        <dbReference type="PIRSR" id="PIRSR000956-1"/>
    </source>
</evidence>
<dbReference type="Gene3D" id="1.10.238.10">
    <property type="entry name" value="EF-hand"/>
    <property type="match status" value="1"/>
</dbReference>
<keyword evidence="1 7" id="KW-0378">Hydrolase</keyword>
<dbReference type="PROSITE" id="PS50004">
    <property type="entry name" value="C2"/>
    <property type="match status" value="1"/>
</dbReference>
<dbReference type="SMART" id="SM00148">
    <property type="entry name" value="PLCXc"/>
    <property type="match status" value="1"/>
</dbReference>
<evidence type="ECO:0000256" key="2">
    <source>
        <dbReference type="ARBA" id="ARBA00022963"/>
    </source>
</evidence>
<dbReference type="GO" id="GO:0051209">
    <property type="term" value="P:release of sequestered calcium ion into cytosol"/>
    <property type="evidence" value="ECO:0007669"/>
    <property type="project" value="TreeGrafter"/>
</dbReference>
<feature type="compositionally biased region" description="Basic and acidic residues" evidence="10">
    <location>
        <begin position="1106"/>
        <end position="1115"/>
    </location>
</feature>
<dbReference type="Pfam" id="PF00388">
    <property type="entry name" value="PI-PLC-X"/>
    <property type="match status" value="1"/>
</dbReference>
<dbReference type="SUPFAM" id="SSF49562">
    <property type="entry name" value="C2 domain (Calcium/lipid-binding domain, CaLB)"/>
    <property type="match status" value="1"/>
</dbReference>
<dbReference type="InterPro" id="IPR001192">
    <property type="entry name" value="PI-PLC_fam"/>
</dbReference>
<evidence type="ECO:0000256" key="10">
    <source>
        <dbReference type="SAM" id="MobiDB-lite"/>
    </source>
</evidence>
<dbReference type="GO" id="GO:0007186">
    <property type="term" value="P:G protein-coupled receptor signaling pathway"/>
    <property type="evidence" value="ECO:0007669"/>
    <property type="project" value="TreeGrafter"/>
</dbReference>
<dbReference type="CDD" id="cd00275">
    <property type="entry name" value="C2_PLC_like"/>
    <property type="match status" value="1"/>
</dbReference>
<dbReference type="PROSITE" id="PS50007">
    <property type="entry name" value="PIPLC_X_DOMAIN"/>
    <property type="match status" value="1"/>
</dbReference>
<dbReference type="PANTHER" id="PTHR10336:SF149">
    <property type="entry name" value="1-PHOSPHATIDYLINOSITOL 4,5-BISPHOSPHATE PHOSPHODIESTERASE CLASSES I AND II"/>
    <property type="match status" value="1"/>
</dbReference>
<feature type="compositionally biased region" description="Polar residues" evidence="10">
    <location>
        <begin position="699"/>
        <end position="709"/>
    </location>
</feature>
<feature type="binding site" evidence="9">
    <location>
        <position position="372"/>
    </location>
    <ligand>
        <name>Ca(2+)</name>
        <dbReference type="ChEBI" id="CHEBI:29108"/>
    </ligand>
</feature>
<dbReference type="InterPro" id="IPR042531">
    <property type="entry name" value="PLC-beta_C_sf"/>
</dbReference>
<dbReference type="CDD" id="cd13361">
    <property type="entry name" value="PH_PLC_beta"/>
    <property type="match status" value="1"/>
</dbReference>
<feature type="region of interest" description="Disordered" evidence="10">
    <location>
        <begin position="472"/>
        <end position="712"/>
    </location>
</feature>
<dbReference type="EMBL" id="LR789065">
    <property type="protein sequence ID" value="CAB3264927.1"/>
    <property type="molecule type" value="mRNA"/>
</dbReference>
<dbReference type="PROSITE" id="PS50008">
    <property type="entry name" value="PIPLC_Y_DOMAIN"/>
    <property type="match status" value="1"/>
</dbReference>
<evidence type="ECO:0000256" key="7">
    <source>
        <dbReference type="PIRNR" id="PIRNR000956"/>
    </source>
</evidence>
<dbReference type="GO" id="GO:0005509">
    <property type="term" value="F:calcium ion binding"/>
    <property type="evidence" value="ECO:0007669"/>
    <property type="project" value="UniProtKB-UniRule"/>
</dbReference>
<feature type="compositionally biased region" description="Low complexity" evidence="10">
    <location>
        <begin position="540"/>
        <end position="559"/>
    </location>
</feature>
<comment type="cofactor">
    <cofactor evidence="9">
        <name>Ca(2+)</name>
        <dbReference type="ChEBI" id="CHEBI:29108"/>
    </cofactor>
    <text evidence="9">Binds 1 Ca(2+) ion per subunit.</text>
</comment>
<dbReference type="PIRSF" id="PIRSF000956">
    <property type="entry name" value="PLC-beta"/>
    <property type="match status" value="1"/>
</dbReference>
<dbReference type="GO" id="GO:0016042">
    <property type="term" value="P:lipid catabolic process"/>
    <property type="evidence" value="ECO:0007669"/>
    <property type="project" value="UniProtKB-KW"/>
</dbReference>
<feature type="binding site" evidence="9">
    <location>
        <position position="418"/>
    </location>
    <ligand>
        <name>Ca(2+)</name>
        <dbReference type="ChEBI" id="CHEBI:29108"/>
    </ligand>
</feature>
<dbReference type="Gene3D" id="2.60.40.150">
    <property type="entry name" value="C2 domain"/>
    <property type="match status" value="1"/>
</dbReference>
<evidence type="ECO:0000259" key="12">
    <source>
        <dbReference type="PROSITE" id="PS50008"/>
    </source>
</evidence>
<proteinExistence type="evidence at transcript level"/>
<evidence type="ECO:0000256" key="5">
    <source>
        <dbReference type="ARBA" id="ARBA00023674"/>
    </source>
</evidence>
<comment type="catalytic activity">
    <reaction evidence="5">
        <text>a 1,2-diacyl-sn-glycero-3-phospho-(1D-myo-inositol-4,5-bisphosphate) + H2O = 1D-myo-inositol 1,4,5-trisphosphate + a 1,2-diacyl-sn-glycerol + H(+)</text>
        <dbReference type="Rhea" id="RHEA:33179"/>
        <dbReference type="ChEBI" id="CHEBI:15377"/>
        <dbReference type="ChEBI" id="CHEBI:15378"/>
        <dbReference type="ChEBI" id="CHEBI:17815"/>
        <dbReference type="ChEBI" id="CHEBI:58456"/>
        <dbReference type="ChEBI" id="CHEBI:203600"/>
        <dbReference type="EC" id="3.1.4.11"/>
    </reaction>
    <physiologicalReaction direction="left-to-right" evidence="5">
        <dbReference type="Rhea" id="RHEA:33180"/>
    </physiologicalReaction>
</comment>
<dbReference type="InterPro" id="IPR035892">
    <property type="entry name" value="C2_domain_sf"/>
</dbReference>
<dbReference type="InterPro" id="IPR000909">
    <property type="entry name" value="PLipase_C_PInositol-sp_X_dom"/>
</dbReference>
<feature type="region of interest" description="Disordered" evidence="10">
    <location>
        <begin position="1352"/>
        <end position="1391"/>
    </location>
</feature>
<dbReference type="InterPro" id="IPR011992">
    <property type="entry name" value="EF-hand-dom_pair"/>
</dbReference>
<keyword evidence="4 7" id="KW-0807">Transducer</keyword>
<feature type="compositionally biased region" description="Basic and acidic residues" evidence="10">
    <location>
        <begin position="634"/>
        <end position="650"/>
    </location>
</feature>
<feature type="domain" description="PI-PLC Y-box" evidence="12">
    <location>
        <begin position="725"/>
        <end position="841"/>
    </location>
</feature>
<feature type="compositionally biased region" description="Basic residues" evidence="10">
    <location>
        <begin position="1379"/>
        <end position="1391"/>
    </location>
</feature>
<evidence type="ECO:0000256" key="6">
    <source>
        <dbReference type="ARBA" id="ARBA00023726"/>
    </source>
</evidence>
<dbReference type="GO" id="GO:0048015">
    <property type="term" value="P:phosphatidylinositol-mediated signaling"/>
    <property type="evidence" value="ECO:0007669"/>
    <property type="project" value="TreeGrafter"/>
</dbReference>
<dbReference type="Gene3D" id="1.20.1230.10">
    <property type="entry name" value="Phospholipase C beta, distal C-terminal domain"/>
    <property type="match status" value="1"/>
</dbReference>
<dbReference type="SUPFAM" id="SSF51695">
    <property type="entry name" value="PLC-like phosphodiesterases"/>
    <property type="match status" value="1"/>
</dbReference>
<dbReference type="InterPro" id="IPR016280">
    <property type="entry name" value="PLC-beta"/>
</dbReference>
<keyword evidence="2 7" id="KW-0442">Lipid degradation</keyword>
<gene>
    <name evidence="13" type="primary">Plcb1</name>
</gene>
<dbReference type="GO" id="GO:0046488">
    <property type="term" value="P:phosphatidylinositol metabolic process"/>
    <property type="evidence" value="ECO:0007669"/>
    <property type="project" value="TreeGrafter"/>
</dbReference>
<feature type="compositionally biased region" description="Polar residues" evidence="10">
    <location>
        <begin position="674"/>
        <end position="683"/>
    </location>
</feature>
<organism evidence="13">
    <name type="scientific">Phallusia mammillata</name>
    <dbReference type="NCBI Taxonomy" id="59560"/>
    <lineage>
        <taxon>Eukaryota</taxon>
        <taxon>Metazoa</taxon>
        <taxon>Chordata</taxon>
        <taxon>Tunicata</taxon>
        <taxon>Ascidiacea</taxon>
        <taxon>Phlebobranchia</taxon>
        <taxon>Ascidiidae</taxon>
        <taxon>Phallusia</taxon>
    </lineage>
</organism>
<evidence type="ECO:0000313" key="13">
    <source>
        <dbReference type="EMBL" id="CAB3264927.1"/>
    </source>
</evidence>
<feature type="compositionally biased region" description="Pro residues" evidence="10">
    <location>
        <begin position="1082"/>
        <end position="1094"/>
    </location>
</feature>
<dbReference type="SUPFAM" id="SSF47473">
    <property type="entry name" value="EF-hand"/>
    <property type="match status" value="1"/>
</dbReference>
<feature type="compositionally biased region" description="Basic and acidic residues" evidence="10">
    <location>
        <begin position="475"/>
        <end position="491"/>
    </location>
</feature>
<keyword evidence="3 7" id="KW-0443">Lipid metabolism</keyword>
<dbReference type="SUPFAM" id="SSF69989">
    <property type="entry name" value="C-terminal domain of PLC-beta"/>
    <property type="match status" value="1"/>
</dbReference>
<feature type="binding site" evidence="9">
    <location>
        <position position="341"/>
    </location>
    <ligand>
        <name>Ca(2+)</name>
        <dbReference type="ChEBI" id="CHEBI:29108"/>
    </ligand>
</feature>
<dbReference type="InterPro" id="IPR037862">
    <property type="entry name" value="PLC-beta_PH"/>
</dbReference>
<evidence type="ECO:0000256" key="4">
    <source>
        <dbReference type="ARBA" id="ARBA00023224"/>
    </source>
</evidence>
<dbReference type="GO" id="GO:0005737">
    <property type="term" value="C:cytoplasm"/>
    <property type="evidence" value="ECO:0007669"/>
    <property type="project" value="TreeGrafter"/>
</dbReference>
<dbReference type="InterPro" id="IPR000008">
    <property type="entry name" value="C2_dom"/>
</dbReference>
<keyword evidence="9" id="KW-0106">Calcium</keyword>
<keyword evidence="9" id="KW-0479">Metal-binding</keyword>
<dbReference type="SMART" id="SM00239">
    <property type="entry name" value="C2"/>
    <property type="match status" value="1"/>
</dbReference>
<name>A0A6F9DNB7_9ASCI</name>
<feature type="binding site" evidence="9">
    <location>
        <position position="370"/>
    </location>
    <ligand>
        <name>Ca(2+)</name>
        <dbReference type="ChEBI" id="CHEBI:29108"/>
    </ligand>
</feature>
<dbReference type="PRINTS" id="PR00390">
    <property type="entry name" value="PHPHLIPASEC"/>
</dbReference>
<dbReference type="InterPro" id="IPR053945">
    <property type="entry name" value="PLCB1-4-like_EFh"/>
</dbReference>
<dbReference type="EC" id="3.1.4.11" evidence="7"/>
<feature type="active site" evidence="8">
    <location>
        <position position="384"/>
    </location>
</feature>
<evidence type="ECO:0000256" key="3">
    <source>
        <dbReference type="ARBA" id="ARBA00023098"/>
    </source>
</evidence>
<feature type="region of interest" description="Disordered" evidence="10">
    <location>
        <begin position="1060"/>
        <end position="1115"/>
    </location>
</feature>
<dbReference type="CDD" id="cd16200">
    <property type="entry name" value="EFh_PI-PLCbeta"/>
    <property type="match status" value="1"/>
</dbReference>
<accession>A0A6F9DNB7</accession>
<dbReference type="Pfam" id="PF22631">
    <property type="entry name" value="PLCB1-4-like_EFh"/>
    <property type="match status" value="1"/>
</dbReference>
<comment type="catalytic activity">
    <reaction evidence="6">
        <text>a 1,2-diacyl-sn-glycero-3-phospho-(1D-myo-inositol) + H2O = 1D-myo-inositol 1-phosphate + a 1,2-diacyl-sn-glycerol + H(+)</text>
        <dbReference type="Rhea" id="RHEA:43484"/>
        <dbReference type="ChEBI" id="CHEBI:15377"/>
        <dbReference type="ChEBI" id="CHEBI:15378"/>
        <dbReference type="ChEBI" id="CHEBI:17815"/>
        <dbReference type="ChEBI" id="CHEBI:57880"/>
        <dbReference type="ChEBI" id="CHEBI:58433"/>
    </reaction>
    <physiologicalReaction direction="left-to-right" evidence="6">
        <dbReference type="Rhea" id="RHEA:43485"/>
    </physiologicalReaction>
</comment>
<evidence type="ECO:0000256" key="1">
    <source>
        <dbReference type="ARBA" id="ARBA00022801"/>
    </source>
</evidence>
<dbReference type="InterPro" id="IPR001711">
    <property type="entry name" value="PLipase_C_Pinositol-sp_Y"/>
</dbReference>
<reference evidence="13" key="1">
    <citation type="submission" date="2020-04" db="EMBL/GenBank/DDBJ databases">
        <authorList>
            <person name="Neveu A P."/>
        </authorList>
    </citation>
    <scope>NUCLEOTIDE SEQUENCE</scope>
    <source>
        <tissue evidence="13">Whole embryo</tissue>
    </source>
</reference>
<dbReference type="Gene3D" id="2.30.29.240">
    <property type="match status" value="1"/>
</dbReference>